<evidence type="ECO:0000313" key="2">
    <source>
        <dbReference type="EMBL" id="KAK7030477.1"/>
    </source>
</evidence>
<keyword evidence="3" id="KW-1185">Reference proteome</keyword>
<name>A0AAW0BV11_9AGAR</name>
<evidence type="ECO:0000256" key="1">
    <source>
        <dbReference type="SAM" id="MobiDB-lite"/>
    </source>
</evidence>
<dbReference type="AlphaFoldDB" id="A0AAW0BV11"/>
<proteinExistence type="predicted"/>
<sequence>MLRCTRKPLAREVVVDALSGVHSGEELRIVEYHPVVGSSSEAVADDLSGVLPAVQTARSVETMERVVSPSAAKSRKRKADTDEAQSKKPRLKEPSSKKPARRSREKDEGSMRRVNDGDGFFRHVGPELTSETPSHVESRQTSVPAAEPCMIPSHVHGDFQGLEPVPSPVYGSLNPLQMPVPVHAAMHAGMLNQDSTYPYSSPSSFRMSTSPSFFSPSPSLYMSPSPSLSWTASLSPSLGSPFTPSSYPASPASPWTDGSFASPHAPLPAYHPEQYDAEPAYSYAQSGPLLNQATASSYHQHAPGPNSSYNGPCFQSYGVSAPYLQEQSVSAYQHQMDPGPYIEQAFQGYGATGQYLAPQPPFSVGLSTIVDPPLPVSSSGLEMLLFSTEPGLEDASFGDTEDGSLNIDPEMASWGLRTFGEPWF</sequence>
<dbReference type="EMBL" id="JAYKXP010000075">
    <property type="protein sequence ID" value="KAK7030477.1"/>
    <property type="molecule type" value="Genomic_DNA"/>
</dbReference>
<gene>
    <name evidence="2" type="ORF">VNI00_014064</name>
</gene>
<organism evidence="2 3">
    <name type="scientific">Paramarasmius palmivorus</name>
    <dbReference type="NCBI Taxonomy" id="297713"/>
    <lineage>
        <taxon>Eukaryota</taxon>
        <taxon>Fungi</taxon>
        <taxon>Dikarya</taxon>
        <taxon>Basidiomycota</taxon>
        <taxon>Agaricomycotina</taxon>
        <taxon>Agaricomycetes</taxon>
        <taxon>Agaricomycetidae</taxon>
        <taxon>Agaricales</taxon>
        <taxon>Marasmiineae</taxon>
        <taxon>Marasmiaceae</taxon>
        <taxon>Paramarasmius</taxon>
    </lineage>
</organism>
<feature type="compositionally biased region" description="Basic and acidic residues" evidence="1">
    <location>
        <begin position="79"/>
        <end position="125"/>
    </location>
</feature>
<accession>A0AAW0BV11</accession>
<evidence type="ECO:0000313" key="3">
    <source>
        <dbReference type="Proteomes" id="UP001383192"/>
    </source>
</evidence>
<feature type="region of interest" description="Disordered" evidence="1">
    <location>
        <begin position="59"/>
        <end position="137"/>
    </location>
</feature>
<comment type="caution">
    <text evidence="2">The sequence shown here is derived from an EMBL/GenBank/DDBJ whole genome shotgun (WGS) entry which is preliminary data.</text>
</comment>
<reference evidence="2 3" key="1">
    <citation type="submission" date="2024-01" db="EMBL/GenBank/DDBJ databases">
        <title>A draft genome for a cacao thread blight-causing isolate of Paramarasmius palmivorus.</title>
        <authorList>
            <person name="Baruah I.K."/>
            <person name="Bukari Y."/>
            <person name="Amoako-Attah I."/>
            <person name="Meinhardt L.W."/>
            <person name="Bailey B.A."/>
            <person name="Cohen S.P."/>
        </authorList>
    </citation>
    <scope>NUCLEOTIDE SEQUENCE [LARGE SCALE GENOMIC DNA]</scope>
    <source>
        <strain evidence="2 3">GH-12</strain>
    </source>
</reference>
<dbReference type="Proteomes" id="UP001383192">
    <property type="component" value="Unassembled WGS sequence"/>
</dbReference>
<protein>
    <submittedName>
        <fullName evidence="2">Uncharacterized protein</fullName>
    </submittedName>
</protein>